<gene>
    <name evidence="5" type="ORF">JF290_04500</name>
</gene>
<dbReference type="InterPro" id="IPR051620">
    <property type="entry name" value="ORF904-like_C"/>
</dbReference>
<keyword evidence="6" id="KW-1185">Reference proteome</keyword>
<dbReference type="InterPro" id="IPR014015">
    <property type="entry name" value="Helicase_SF3_DNA-vir"/>
</dbReference>
<reference evidence="5" key="1">
    <citation type="submission" date="2020-12" db="EMBL/GenBank/DDBJ databases">
        <title>Sedimentitalea sp. nov., isolated from sand in Incheon.</title>
        <authorList>
            <person name="Kim W."/>
        </authorList>
    </citation>
    <scope>NUCLEOTIDE SEQUENCE</scope>
    <source>
        <strain evidence="5">CAU 1593</strain>
    </source>
</reference>
<dbReference type="InterPro" id="IPR014818">
    <property type="entry name" value="Phage/plasmid_primase_P4_C"/>
</dbReference>
<dbReference type="Pfam" id="PF08706">
    <property type="entry name" value="D5_N"/>
    <property type="match status" value="1"/>
</dbReference>
<organism evidence="5 6">
    <name type="scientific">Sedimentitalea arenosa</name>
    <dbReference type="NCBI Taxonomy" id="2798803"/>
    <lineage>
        <taxon>Bacteria</taxon>
        <taxon>Pseudomonadati</taxon>
        <taxon>Pseudomonadota</taxon>
        <taxon>Alphaproteobacteria</taxon>
        <taxon>Rhodobacterales</taxon>
        <taxon>Paracoccaceae</taxon>
        <taxon>Sedimentitalea</taxon>
    </lineage>
</organism>
<comment type="caution">
    <text evidence="5">The sequence shown here is derived from an EMBL/GenBank/DDBJ whole genome shotgun (WGS) entry which is preliminary data.</text>
</comment>
<dbReference type="InterPro" id="IPR006500">
    <property type="entry name" value="Helicase_put_C_phage/plasmid"/>
</dbReference>
<dbReference type="PANTHER" id="PTHR35372:SF2">
    <property type="entry name" value="SF3 HELICASE DOMAIN-CONTAINING PROTEIN"/>
    <property type="match status" value="1"/>
</dbReference>
<keyword evidence="3" id="KW-0067">ATP-binding</keyword>
<keyword evidence="2" id="KW-0378">Hydrolase</keyword>
<dbReference type="Gene3D" id="3.40.50.300">
    <property type="entry name" value="P-loop containing nucleotide triphosphate hydrolases"/>
    <property type="match status" value="1"/>
</dbReference>
<sequence length="775" mass="85190">MNSHPPMPSEKTPIDCNAIRRFCEILFGYLDGLVPVRIFAEKGTPPQKPWLPFYSVDEVTAQIVAIADRAAASQRAVYVVPGTVRTTGSARSEDIVQTSVILADLDQGDIRGQREWLLQHIGPASMTVVSGGRTEAGHDKLHIYWRLTEPAEGDDLKTVVEIRRQIAAKTGADASFDSLHQPIRVAGTVHGKNGIQAATRILAQTEHEYELNDLLQHVSAMPAMPKTEKRFSIKAGTFENSNNGPTARQLATQLVQQGGKDGITRFSALSRVIGHWVRNVRRGDCTVEDAWEAVQGYNQACIVPPWEEYRLQREFKALLTKDIAEKGALDKPSTPASLAAPEHSEDEIATLFVGRHVNDWRHVPAFGTWFKWTGTHWAQNETRAIGEDIRQVCRTAAANAGSAQLARRLASQKTILAVEKICSADPAISTAPQQWDAHPMLLNTPGGVINLQTGESFEHDRKLLLSQITSCTTGAGCPVWLKFLQEITDGDVDLQCYLQRLAGYCLTGETSEQVFAFLHGSGANGKSVFLQTLASVMGNYAATATIDTFMASHSDRHLTELAGLRAARLVLVPETEAKRSWNEARIKSVTGGEKIRANFMRRDHFEFTPQFKLLVAGNHCPSLESVGEAMRRRLHVVPFTVTIPPKRRDRSLAHKLATERAGILSWMLEGCAEWLKHGLAAPERVHVAAEDYFAAEDLVGQWISERCQIGPDLQARSSDLFQSWRSWADSNGIAGGTSKQLGAALKARGFVAATVARSRGWRGLRLASPSMGSPE</sequence>
<dbReference type="SUPFAM" id="SSF52540">
    <property type="entry name" value="P-loop containing nucleoside triphosphate hydrolases"/>
    <property type="match status" value="1"/>
</dbReference>
<dbReference type="AlphaFoldDB" id="A0A8J7LVE3"/>
<name>A0A8J7LVE3_9RHOB</name>
<protein>
    <recommendedName>
        <fullName evidence="4">SF3 helicase domain-containing protein</fullName>
    </recommendedName>
</protein>
<proteinExistence type="predicted"/>
<evidence type="ECO:0000259" key="4">
    <source>
        <dbReference type="PROSITE" id="PS51206"/>
    </source>
</evidence>
<dbReference type="GO" id="GO:0016787">
    <property type="term" value="F:hydrolase activity"/>
    <property type="evidence" value="ECO:0007669"/>
    <property type="project" value="UniProtKB-KW"/>
</dbReference>
<dbReference type="EMBL" id="JAELVR010000002">
    <property type="protein sequence ID" value="MBJ6370776.1"/>
    <property type="molecule type" value="Genomic_DNA"/>
</dbReference>
<dbReference type="GO" id="GO:0005524">
    <property type="term" value="F:ATP binding"/>
    <property type="evidence" value="ECO:0007669"/>
    <property type="project" value="UniProtKB-KW"/>
</dbReference>
<evidence type="ECO:0000313" key="5">
    <source>
        <dbReference type="EMBL" id="MBJ6370776.1"/>
    </source>
</evidence>
<dbReference type="PANTHER" id="PTHR35372">
    <property type="entry name" value="ATP BINDING PROTEIN-RELATED"/>
    <property type="match status" value="1"/>
</dbReference>
<dbReference type="InterPro" id="IPR045455">
    <property type="entry name" value="NrS-1_pol-like_helicase"/>
</dbReference>
<evidence type="ECO:0000256" key="1">
    <source>
        <dbReference type="ARBA" id="ARBA00022741"/>
    </source>
</evidence>
<dbReference type="PROSITE" id="PS51206">
    <property type="entry name" value="SF3_HELICASE_1"/>
    <property type="match status" value="1"/>
</dbReference>
<dbReference type="SMART" id="SM00885">
    <property type="entry name" value="D5_N"/>
    <property type="match status" value="1"/>
</dbReference>
<keyword evidence="1" id="KW-0547">Nucleotide-binding</keyword>
<dbReference type="InterPro" id="IPR027417">
    <property type="entry name" value="P-loop_NTPase"/>
</dbReference>
<dbReference type="Pfam" id="PF19263">
    <property type="entry name" value="DUF5906"/>
    <property type="match status" value="1"/>
</dbReference>
<evidence type="ECO:0000256" key="2">
    <source>
        <dbReference type="ARBA" id="ARBA00022801"/>
    </source>
</evidence>
<accession>A0A8J7LVE3</accession>
<dbReference type="NCBIfam" id="TIGR01613">
    <property type="entry name" value="primase_Cterm"/>
    <property type="match status" value="1"/>
</dbReference>
<feature type="domain" description="SF3 helicase" evidence="4">
    <location>
        <begin position="493"/>
        <end position="652"/>
    </location>
</feature>
<dbReference type="Proteomes" id="UP000619079">
    <property type="component" value="Unassembled WGS sequence"/>
</dbReference>
<dbReference type="RefSeq" id="WP_199023565.1">
    <property type="nucleotide sequence ID" value="NZ_JAELVR010000002.1"/>
</dbReference>
<evidence type="ECO:0000256" key="3">
    <source>
        <dbReference type="ARBA" id="ARBA00022840"/>
    </source>
</evidence>
<evidence type="ECO:0000313" key="6">
    <source>
        <dbReference type="Proteomes" id="UP000619079"/>
    </source>
</evidence>